<keyword evidence="4" id="KW-0808">Transferase</keyword>
<dbReference type="InterPro" id="IPR005467">
    <property type="entry name" value="His_kinase_dom"/>
</dbReference>
<dbReference type="GO" id="GO:0006355">
    <property type="term" value="P:regulation of DNA-templated transcription"/>
    <property type="evidence" value="ECO:0007669"/>
    <property type="project" value="InterPro"/>
</dbReference>
<accession>A0A1H7N6P4</accession>
<dbReference type="Gene3D" id="3.30.450.20">
    <property type="entry name" value="PAS domain"/>
    <property type="match status" value="1"/>
</dbReference>
<evidence type="ECO:0000313" key="15">
    <source>
        <dbReference type="EMBL" id="SEL19282.1"/>
    </source>
</evidence>
<dbReference type="CDD" id="cd00130">
    <property type="entry name" value="PAS"/>
    <property type="match status" value="1"/>
</dbReference>
<dbReference type="Gene3D" id="1.10.287.130">
    <property type="match status" value="1"/>
</dbReference>
<evidence type="ECO:0000256" key="2">
    <source>
        <dbReference type="ARBA" id="ARBA00012438"/>
    </source>
</evidence>
<dbReference type="AlphaFoldDB" id="A0A1H7N6P4"/>
<reference evidence="15 16" key="1">
    <citation type="submission" date="2016-10" db="EMBL/GenBank/DDBJ databases">
        <authorList>
            <person name="de Groot N.N."/>
        </authorList>
    </citation>
    <scope>NUCLEOTIDE SEQUENCE [LARGE SCALE GENOMIC DNA]</scope>
    <source>
        <strain evidence="15 16">DSM 100674</strain>
    </source>
</reference>
<protein>
    <recommendedName>
        <fullName evidence="2">histidine kinase</fullName>
        <ecNumber evidence="2">2.7.13.3</ecNumber>
    </recommendedName>
</protein>
<dbReference type="InterPro" id="IPR000014">
    <property type="entry name" value="PAS"/>
</dbReference>
<gene>
    <name evidence="15" type="ORF">SAMN05443999_10451</name>
</gene>
<dbReference type="OrthoDB" id="9796100at2"/>
<dbReference type="InterPro" id="IPR003594">
    <property type="entry name" value="HATPase_dom"/>
</dbReference>
<dbReference type="GO" id="GO:0005524">
    <property type="term" value="F:ATP binding"/>
    <property type="evidence" value="ECO:0007669"/>
    <property type="project" value="UniProtKB-KW"/>
</dbReference>
<dbReference type="InterPro" id="IPR035965">
    <property type="entry name" value="PAS-like_dom_sf"/>
</dbReference>
<evidence type="ECO:0000256" key="9">
    <source>
        <dbReference type="PROSITE-ProRule" id="PRU00169"/>
    </source>
</evidence>
<dbReference type="PROSITE" id="PS50113">
    <property type="entry name" value="PAC"/>
    <property type="match status" value="1"/>
</dbReference>
<dbReference type="Gene3D" id="3.30.565.10">
    <property type="entry name" value="Histidine kinase-like ATPase, C-terminal domain"/>
    <property type="match status" value="1"/>
</dbReference>
<dbReference type="Pfam" id="PF00989">
    <property type="entry name" value="PAS"/>
    <property type="match status" value="1"/>
</dbReference>
<dbReference type="CDD" id="cd00082">
    <property type="entry name" value="HisKA"/>
    <property type="match status" value="1"/>
</dbReference>
<dbReference type="Pfam" id="PF02518">
    <property type="entry name" value="HATPase_c"/>
    <property type="match status" value="1"/>
</dbReference>
<evidence type="ECO:0000313" key="16">
    <source>
        <dbReference type="Proteomes" id="UP000199582"/>
    </source>
</evidence>
<dbReference type="Pfam" id="PF00512">
    <property type="entry name" value="HisKA"/>
    <property type="match status" value="1"/>
</dbReference>
<dbReference type="Pfam" id="PF00072">
    <property type="entry name" value="Response_reg"/>
    <property type="match status" value="1"/>
</dbReference>
<dbReference type="InterPro" id="IPR036890">
    <property type="entry name" value="HATPase_C_sf"/>
</dbReference>
<dbReference type="InterPro" id="IPR004358">
    <property type="entry name" value="Sig_transdc_His_kin-like_C"/>
</dbReference>
<dbReference type="PROSITE" id="PS50110">
    <property type="entry name" value="RESPONSE_REGULATORY"/>
    <property type="match status" value="1"/>
</dbReference>
<feature type="domain" description="PAS" evidence="13">
    <location>
        <begin position="237"/>
        <end position="307"/>
    </location>
</feature>
<proteinExistence type="predicted"/>
<dbReference type="InterPro" id="IPR003661">
    <property type="entry name" value="HisK_dim/P_dom"/>
</dbReference>
<dbReference type="SMART" id="SM00091">
    <property type="entry name" value="PAS"/>
    <property type="match status" value="1"/>
</dbReference>
<evidence type="ECO:0000256" key="1">
    <source>
        <dbReference type="ARBA" id="ARBA00000085"/>
    </source>
</evidence>
<evidence type="ECO:0000259" key="11">
    <source>
        <dbReference type="PROSITE" id="PS50109"/>
    </source>
</evidence>
<feature type="transmembrane region" description="Helical" evidence="10">
    <location>
        <begin position="188"/>
        <end position="214"/>
    </location>
</feature>
<keyword evidence="16" id="KW-1185">Reference proteome</keyword>
<keyword evidence="10" id="KW-0472">Membrane</keyword>
<keyword evidence="10" id="KW-1133">Transmembrane helix</keyword>
<evidence type="ECO:0000259" key="14">
    <source>
        <dbReference type="PROSITE" id="PS50113"/>
    </source>
</evidence>
<dbReference type="InterPro" id="IPR011006">
    <property type="entry name" value="CheY-like_superfamily"/>
</dbReference>
<dbReference type="RefSeq" id="WP_093034461.1">
    <property type="nucleotide sequence ID" value="NZ_FOAG01000004.1"/>
</dbReference>
<dbReference type="Gene3D" id="3.40.50.2300">
    <property type="match status" value="1"/>
</dbReference>
<name>A0A1H7N6P4_9RHOB</name>
<evidence type="ECO:0000259" key="13">
    <source>
        <dbReference type="PROSITE" id="PS50112"/>
    </source>
</evidence>
<keyword evidence="5" id="KW-0547">Nucleotide-binding</keyword>
<dbReference type="SUPFAM" id="SSF55874">
    <property type="entry name" value="ATPase domain of HSP90 chaperone/DNA topoisomerase II/histidine kinase"/>
    <property type="match status" value="1"/>
</dbReference>
<evidence type="ECO:0000256" key="4">
    <source>
        <dbReference type="ARBA" id="ARBA00022679"/>
    </source>
</evidence>
<dbReference type="PANTHER" id="PTHR43065:SF42">
    <property type="entry name" value="TWO-COMPONENT SENSOR PPRA"/>
    <property type="match status" value="1"/>
</dbReference>
<evidence type="ECO:0000256" key="8">
    <source>
        <dbReference type="ARBA" id="ARBA00023012"/>
    </source>
</evidence>
<dbReference type="PROSITE" id="PS50112">
    <property type="entry name" value="PAS"/>
    <property type="match status" value="1"/>
</dbReference>
<keyword evidence="7" id="KW-0067">ATP-binding</keyword>
<sequence>MTSIKRTYKIATAAALLVLVTVTTGIYLGAQTRAQFNDIAKSWTDYAEDPEKKGVWISSLRGYLGYGGIIHNFKNYVIRKDESYRTRMLDQITQFDAVMASYLSEPLPDVERRALETIRVTIGEYRARLGIADRAVAGNWPAERTDRLVRVDDTEAVLALRNLEILWMDSRARSTARIIAAVTRGEMLIGYGFLAMVLLAAAALTIAVLIGVLIRDMRAANLRLTQELGARRTLERSEQRLAQAVEQSPATILITDTSERIQYVNRRFEDVSGWTRAEIIGRTPRLLRSGETSDNVHADLRKTLERGEIWRGVLHNRRRDGGSYWVDSTILPLRAEDGSIHSYVGIGEDITEKRQVREQMVRAQKIEAVGLLAGGIAHDFNNILTAILGSTHLASLDADPGSDLAQEVEQIDIAARRAQALVRQLLGFARREPGTPVATDLCIVMAEVERLLRAAIPPTIRIEGVKDCVPVTVLADPTHLHQILMNLCTNAAEAIGDADGHIRITARALADTPEGLSTRTQGWTELTVEDTGIGMSDETAARIFDAFYTTKPLGRGTGLGLCVVQGLVQDIGGRVTVESAPGNGTRFRILMPGAAAAQAAQSAASPAPERGHESLLIVDDQTEVAATLRRGLIRMGYQVEAYTSARIALDRFEKTPARHSLLISDVIMPEMNGIEMARAMRALRPDLPVILCTGFTPTDVILPGGPTEVLAKPLDPLDLARHVRRMLDASRAA</sequence>
<dbReference type="GO" id="GO:0000155">
    <property type="term" value="F:phosphorelay sensor kinase activity"/>
    <property type="evidence" value="ECO:0007669"/>
    <property type="project" value="InterPro"/>
</dbReference>
<dbReference type="InterPro" id="IPR013767">
    <property type="entry name" value="PAS_fold"/>
</dbReference>
<evidence type="ECO:0000256" key="10">
    <source>
        <dbReference type="SAM" id="Phobius"/>
    </source>
</evidence>
<keyword evidence="3 9" id="KW-0597">Phosphoprotein</keyword>
<dbReference type="SMART" id="SM00387">
    <property type="entry name" value="HATPase_c"/>
    <property type="match status" value="1"/>
</dbReference>
<dbReference type="SMART" id="SM00086">
    <property type="entry name" value="PAC"/>
    <property type="match status" value="1"/>
</dbReference>
<dbReference type="SMART" id="SM00448">
    <property type="entry name" value="REC"/>
    <property type="match status" value="1"/>
</dbReference>
<dbReference type="EMBL" id="FOAG01000004">
    <property type="protein sequence ID" value="SEL19282.1"/>
    <property type="molecule type" value="Genomic_DNA"/>
</dbReference>
<evidence type="ECO:0000256" key="5">
    <source>
        <dbReference type="ARBA" id="ARBA00022741"/>
    </source>
</evidence>
<evidence type="ECO:0000256" key="6">
    <source>
        <dbReference type="ARBA" id="ARBA00022777"/>
    </source>
</evidence>
<dbReference type="Proteomes" id="UP000199582">
    <property type="component" value="Unassembled WGS sequence"/>
</dbReference>
<dbReference type="SUPFAM" id="SSF52172">
    <property type="entry name" value="CheY-like"/>
    <property type="match status" value="1"/>
</dbReference>
<feature type="modified residue" description="4-aspartylphosphate" evidence="9">
    <location>
        <position position="665"/>
    </location>
</feature>
<dbReference type="PANTHER" id="PTHR43065">
    <property type="entry name" value="SENSOR HISTIDINE KINASE"/>
    <property type="match status" value="1"/>
</dbReference>
<dbReference type="NCBIfam" id="TIGR00229">
    <property type="entry name" value="sensory_box"/>
    <property type="match status" value="1"/>
</dbReference>
<keyword evidence="8" id="KW-0902">Two-component regulatory system</keyword>
<keyword evidence="6" id="KW-0418">Kinase</keyword>
<evidence type="ECO:0000259" key="12">
    <source>
        <dbReference type="PROSITE" id="PS50110"/>
    </source>
</evidence>
<dbReference type="InterPro" id="IPR036097">
    <property type="entry name" value="HisK_dim/P_sf"/>
</dbReference>
<dbReference type="STRING" id="1287727.SAMN05443999_10451"/>
<dbReference type="CDD" id="cd00156">
    <property type="entry name" value="REC"/>
    <property type="match status" value="1"/>
</dbReference>
<dbReference type="PROSITE" id="PS50109">
    <property type="entry name" value="HIS_KIN"/>
    <property type="match status" value="1"/>
</dbReference>
<dbReference type="EC" id="2.7.13.3" evidence="2"/>
<dbReference type="SMART" id="SM00388">
    <property type="entry name" value="HisKA"/>
    <property type="match status" value="1"/>
</dbReference>
<dbReference type="SUPFAM" id="SSF47384">
    <property type="entry name" value="Homodimeric domain of signal transducing histidine kinase"/>
    <property type="match status" value="1"/>
</dbReference>
<evidence type="ECO:0000256" key="7">
    <source>
        <dbReference type="ARBA" id="ARBA00022840"/>
    </source>
</evidence>
<keyword evidence="10" id="KW-0812">Transmembrane</keyword>
<dbReference type="InterPro" id="IPR001610">
    <property type="entry name" value="PAC"/>
</dbReference>
<organism evidence="15 16">
    <name type="scientific">Roseovarius azorensis</name>
    <dbReference type="NCBI Taxonomy" id="1287727"/>
    <lineage>
        <taxon>Bacteria</taxon>
        <taxon>Pseudomonadati</taxon>
        <taxon>Pseudomonadota</taxon>
        <taxon>Alphaproteobacteria</taxon>
        <taxon>Rhodobacterales</taxon>
        <taxon>Roseobacteraceae</taxon>
        <taxon>Roseovarius</taxon>
    </lineage>
</organism>
<dbReference type="InterPro" id="IPR001789">
    <property type="entry name" value="Sig_transdc_resp-reg_receiver"/>
</dbReference>
<dbReference type="InterPro" id="IPR000700">
    <property type="entry name" value="PAS-assoc_C"/>
</dbReference>
<dbReference type="PRINTS" id="PR00344">
    <property type="entry name" value="BCTRLSENSOR"/>
</dbReference>
<dbReference type="SUPFAM" id="SSF55785">
    <property type="entry name" value="PYP-like sensor domain (PAS domain)"/>
    <property type="match status" value="1"/>
</dbReference>
<evidence type="ECO:0000256" key="3">
    <source>
        <dbReference type="ARBA" id="ARBA00022553"/>
    </source>
</evidence>
<feature type="domain" description="Histidine kinase" evidence="11">
    <location>
        <begin position="375"/>
        <end position="595"/>
    </location>
</feature>
<comment type="catalytic activity">
    <reaction evidence="1">
        <text>ATP + protein L-histidine = ADP + protein N-phospho-L-histidine.</text>
        <dbReference type="EC" id="2.7.13.3"/>
    </reaction>
</comment>
<feature type="domain" description="PAC" evidence="14">
    <location>
        <begin position="308"/>
        <end position="362"/>
    </location>
</feature>
<feature type="domain" description="Response regulatory" evidence="12">
    <location>
        <begin position="614"/>
        <end position="727"/>
    </location>
</feature>